<gene>
    <name evidence="2" type="ORF">SPIL2461_LOCUS8479</name>
</gene>
<evidence type="ECO:0000313" key="2">
    <source>
        <dbReference type="EMBL" id="CAE7356418.1"/>
    </source>
</evidence>
<keyword evidence="1" id="KW-0175">Coiled coil</keyword>
<feature type="coiled-coil region" evidence="1">
    <location>
        <begin position="107"/>
        <end position="157"/>
    </location>
</feature>
<sequence length="307" mass="34059">MKKVLEKVETRIKTAQKKLERIRIAQKELRERETSTALVSDVAEKMETVAKAIKEAKGVVDAAQGEEEEALKAASRAASLAKVAISMKLLEVKRFTAEAGIQAQRSLQEHQQSLQGSLAEIDVLKKKAAEQKEVSKRREASRKVEEAEALAEKAEQTSAAIFDDEKLASMSMIDIRQAGDLNQRAYKETIDAVNQAQRMITMLQIEAKNKENATELAADYAKLQARLRQAEANVSHCASLPEPVQKQLVLKGFIDEVESKVKAAEGKVDVAEQAAKEAEENPLPEQARIRATYIGIMEKKMETTIVY</sequence>
<organism evidence="2 3">
    <name type="scientific">Symbiodinium pilosum</name>
    <name type="common">Dinoflagellate</name>
    <dbReference type="NCBI Taxonomy" id="2952"/>
    <lineage>
        <taxon>Eukaryota</taxon>
        <taxon>Sar</taxon>
        <taxon>Alveolata</taxon>
        <taxon>Dinophyceae</taxon>
        <taxon>Suessiales</taxon>
        <taxon>Symbiodiniaceae</taxon>
        <taxon>Symbiodinium</taxon>
    </lineage>
</organism>
<dbReference type="Proteomes" id="UP000649617">
    <property type="component" value="Unassembled WGS sequence"/>
</dbReference>
<dbReference type="OrthoDB" id="10411116at2759"/>
<protein>
    <submittedName>
        <fullName evidence="2">Uncharacterized protein</fullName>
    </submittedName>
</protein>
<feature type="coiled-coil region" evidence="1">
    <location>
        <begin position="5"/>
        <end position="32"/>
    </location>
</feature>
<feature type="coiled-coil region" evidence="1">
    <location>
        <begin position="193"/>
        <end position="281"/>
    </location>
</feature>
<keyword evidence="3" id="KW-1185">Reference proteome</keyword>
<accession>A0A812Q4A5</accession>
<evidence type="ECO:0000313" key="3">
    <source>
        <dbReference type="Proteomes" id="UP000649617"/>
    </source>
</evidence>
<comment type="caution">
    <text evidence="2">The sequence shown here is derived from an EMBL/GenBank/DDBJ whole genome shotgun (WGS) entry which is preliminary data.</text>
</comment>
<dbReference type="EMBL" id="CAJNIZ010013969">
    <property type="protein sequence ID" value="CAE7356418.1"/>
    <property type="molecule type" value="Genomic_DNA"/>
</dbReference>
<dbReference type="AlphaFoldDB" id="A0A812Q4A5"/>
<name>A0A812Q4A5_SYMPI</name>
<proteinExistence type="predicted"/>
<reference evidence="2" key="1">
    <citation type="submission" date="2021-02" db="EMBL/GenBank/DDBJ databases">
        <authorList>
            <person name="Dougan E. K."/>
            <person name="Rhodes N."/>
            <person name="Thang M."/>
            <person name="Chan C."/>
        </authorList>
    </citation>
    <scope>NUCLEOTIDE SEQUENCE</scope>
</reference>
<evidence type="ECO:0000256" key="1">
    <source>
        <dbReference type="SAM" id="Coils"/>
    </source>
</evidence>